<evidence type="ECO:0008006" key="4">
    <source>
        <dbReference type="Google" id="ProtNLM"/>
    </source>
</evidence>
<accession>A0A2A8D735</accession>
<organism evidence="2 3">
    <name type="scientific">Rothia dentocariosa</name>
    <dbReference type="NCBI Taxonomy" id="2047"/>
    <lineage>
        <taxon>Bacteria</taxon>
        <taxon>Bacillati</taxon>
        <taxon>Actinomycetota</taxon>
        <taxon>Actinomycetes</taxon>
        <taxon>Micrococcales</taxon>
        <taxon>Micrococcaceae</taxon>
        <taxon>Rothia</taxon>
    </lineage>
</organism>
<keyword evidence="3" id="KW-1185">Reference proteome</keyword>
<reference evidence="2" key="1">
    <citation type="submission" date="2017-10" db="EMBL/GenBank/DDBJ databases">
        <title>Kefir isolates.</title>
        <authorList>
            <person name="Kim Y."/>
            <person name="Blasche S."/>
        </authorList>
    </citation>
    <scope>NUCLEOTIDE SEQUENCE [LARGE SCALE GENOMIC DNA]</scope>
    <source>
        <strain evidence="2">OG2-2</strain>
    </source>
</reference>
<dbReference type="EMBL" id="PDEV01000001">
    <property type="protein sequence ID" value="PEN16684.1"/>
    <property type="molecule type" value="Genomic_DNA"/>
</dbReference>
<evidence type="ECO:0000313" key="2">
    <source>
        <dbReference type="EMBL" id="PEN16684.1"/>
    </source>
</evidence>
<proteinExistence type="predicted"/>
<name>A0A2A8D735_9MICC</name>
<dbReference type="Proteomes" id="UP000219947">
    <property type="component" value="Unassembled WGS sequence"/>
</dbReference>
<dbReference type="RefSeq" id="WP_048779768.1">
    <property type="nucleotide sequence ID" value="NZ_CAURLQ010000033.1"/>
</dbReference>
<feature type="compositionally biased region" description="Basic and acidic residues" evidence="1">
    <location>
        <begin position="437"/>
        <end position="454"/>
    </location>
</feature>
<dbReference type="PROSITE" id="PS51318">
    <property type="entry name" value="TAT"/>
    <property type="match status" value="1"/>
</dbReference>
<evidence type="ECO:0000313" key="3">
    <source>
        <dbReference type="Proteomes" id="UP000219947"/>
    </source>
</evidence>
<feature type="region of interest" description="Disordered" evidence="1">
    <location>
        <begin position="434"/>
        <end position="454"/>
    </location>
</feature>
<dbReference type="InterPro" id="IPR006311">
    <property type="entry name" value="TAT_signal"/>
</dbReference>
<comment type="caution">
    <text evidence="2">The sequence shown here is derived from an EMBL/GenBank/DDBJ whole genome shotgun (WGS) entry which is preliminary data.</text>
</comment>
<sequence length="454" mass="46305">MASSISRRRVIQGTAWATPIVIASSAVPVYASSREKCVPDISVPVNQNLTNDGSSTLEAFTIPAGVETVTFRITGGVGGSYRGLAMHGSGGRGALITGTLAVKENDVLKFVLAGGGAYNRDKPTEPGKGWANGGSHGPSYKTTDARTVKFFEGPNTAEEYYGPTGGGASAVFLNDKLIAVAGGGGGAGTRFYSYTVWNDMQSGPQPKEFLPLVLETTEAAQGGSGGAGNGANGSSFSEIYKFFPGPSIRANGGFAGENGKGGAGAATGGLRNMDSNASIVFTTNDENDVFYEDVAGKSGEDATLDRNSLGNNGGTGGGSVVGRAFVDNRQFTHKYLHQGALVHSSTGGGGYGGGGSGSVTTAGAYASDQRWVKYDRGGWAPVGAAAVSGGAGAGGSYLTHDDALLEGQILPDLATRPATALSRINAVAELSWCRLPNNEDPKKENSDNKDNKGE</sequence>
<protein>
    <recommendedName>
        <fullName evidence="4">Tat pathway signal sequence domain protein</fullName>
    </recommendedName>
</protein>
<dbReference type="AlphaFoldDB" id="A0A2A8D735"/>
<evidence type="ECO:0000256" key="1">
    <source>
        <dbReference type="SAM" id="MobiDB-lite"/>
    </source>
</evidence>
<gene>
    <name evidence="2" type="ORF">CRM92_01185</name>
</gene>